<comment type="caution">
    <text evidence="1">The sequence shown here is derived from an EMBL/GenBank/DDBJ whole genome shotgun (WGS) entry which is preliminary data.</text>
</comment>
<accession>A0ABS0D1H4</accession>
<evidence type="ECO:0000313" key="1">
    <source>
        <dbReference type="EMBL" id="MBF6302270.1"/>
    </source>
</evidence>
<dbReference type="EMBL" id="JADLQX010000040">
    <property type="protein sequence ID" value="MBF6302270.1"/>
    <property type="molecule type" value="Genomic_DNA"/>
</dbReference>
<name>A0ABS0D1H4_9NOCA</name>
<dbReference type="InterPro" id="IPR032584">
    <property type="entry name" value="DUF4913"/>
</dbReference>
<reference evidence="1 2" key="1">
    <citation type="submission" date="2020-10" db="EMBL/GenBank/DDBJ databases">
        <title>Identification of Nocardia species via Next-generation sequencing and recognition of intraspecies genetic diversity.</title>
        <authorList>
            <person name="Li P."/>
            <person name="Li P."/>
            <person name="Lu B."/>
        </authorList>
    </citation>
    <scope>NUCLEOTIDE SEQUENCE [LARGE SCALE GENOMIC DNA]</scope>
    <source>
        <strain evidence="1 2">BJ06-0157</strain>
    </source>
</reference>
<evidence type="ECO:0000313" key="2">
    <source>
        <dbReference type="Proteomes" id="UP000702209"/>
    </source>
</evidence>
<dbReference type="Proteomes" id="UP000702209">
    <property type="component" value="Unassembled WGS sequence"/>
</dbReference>
<dbReference type="RefSeq" id="WP_195133460.1">
    <property type="nucleotide sequence ID" value="NZ_JADLQX010000040.1"/>
</dbReference>
<sequence>MPITSQDLVANRLEAVVRAAQARIDRYHAPEAPDWETEPALAVQDLAEILRGIRFTPAFPSLGRFVDGFLAERHARQVTDISEVVWCPEWWQHAEALWKFGLLWEGYEYVRATGGPLEMSDFALHHVDPHMREMFDPRGPFKFCSVRNGHKDILKPLPSRIDKAPDGLFAGPPTATATLTVA</sequence>
<protein>
    <submittedName>
        <fullName evidence="1">DUF4913 domain-containing protein</fullName>
    </submittedName>
</protein>
<gene>
    <name evidence="1" type="ORF">IU459_32725</name>
</gene>
<organism evidence="1 2">
    <name type="scientific">Nocardia amamiensis</name>
    <dbReference type="NCBI Taxonomy" id="404578"/>
    <lineage>
        <taxon>Bacteria</taxon>
        <taxon>Bacillati</taxon>
        <taxon>Actinomycetota</taxon>
        <taxon>Actinomycetes</taxon>
        <taxon>Mycobacteriales</taxon>
        <taxon>Nocardiaceae</taxon>
        <taxon>Nocardia</taxon>
    </lineage>
</organism>
<dbReference type="Pfam" id="PF16259">
    <property type="entry name" value="DUF4913"/>
    <property type="match status" value="1"/>
</dbReference>
<keyword evidence="2" id="KW-1185">Reference proteome</keyword>
<proteinExistence type="predicted"/>